<gene>
    <name evidence="7" type="ORF">DCMF_15425</name>
</gene>
<feature type="transmembrane region" description="Helical" evidence="6">
    <location>
        <begin position="10"/>
        <end position="28"/>
    </location>
</feature>
<evidence type="ECO:0000313" key="7">
    <source>
        <dbReference type="EMBL" id="ATW25982.1"/>
    </source>
</evidence>
<feature type="transmembrane region" description="Helical" evidence="6">
    <location>
        <begin position="97"/>
        <end position="124"/>
    </location>
</feature>
<comment type="subcellular location">
    <subcellularLocation>
        <location evidence="1">Cell membrane</location>
        <topology evidence="1">Multi-pass membrane protein</topology>
    </subcellularLocation>
</comment>
<proteinExistence type="predicted"/>
<name>A0A3G1KU55_FORW1</name>
<evidence type="ECO:0000313" key="8">
    <source>
        <dbReference type="Proteomes" id="UP000323521"/>
    </source>
</evidence>
<evidence type="ECO:0000256" key="3">
    <source>
        <dbReference type="ARBA" id="ARBA00022692"/>
    </source>
</evidence>
<feature type="transmembrane region" description="Helical" evidence="6">
    <location>
        <begin position="73"/>
        <end position="91"/>
    </location>
</feature>
<feature type="transmembrane region" description="Helical" evidence="6">
    <location>
        <begin position="34"/>
        <end position="52"/>
    </location>
</feature>
<dbReference type="Pfam" id="PF03899">
    <property type="entry name" value="ATP-synt_I"/>
    <property type="match status" value="1"/>
</dbReference>
<evidence type="ECO:0000256" key="2">
    <source>
        <dbReference type="ARBA" id="ARBA00022475"/>
    </source>
</evidence>
<protein>
    <recommendedName>
        <fullName evidence="9">ATP synthase subunit I</fullName>
    </recommendedName>
</protein>
<keyword evidence="3 6" id="KW-0812">Transmembrane</keyword>
<dbReference type="AlphaFoldDB" id="A0A3G1KU55"/>
<reference evidence="7 8" key="1">
    <citation type="submission" date="2016-10" db="EMBL/GenBank/DDBJ databases">
        <title>Complete Genome Sequence of Peptococcaceae strain DCMF.</title>
        <authorList>
            <person name="Edwards R.J."/>
            <person name="Holland S.I."/>
            <person name="Deshpande N.P."/>
            <person name="Wong Y.K."/>
            <person name="Ertan H."/>
            <person name="Manefield M."/>
            <person name="Russell T.L."/>
            <person name="Lee M.J."/>
        </authorList>
    </citation>
    <scope>NUCLEOTIDE SEQUENCE [LARGE SCALE GENOMIC DNA]</scope>
    <source>
        <strain evidence="7 8">DCMF</strain>
    </source>
</reference>
<dbReference type="EMBL" id="CP017634">
    <property type="protein sequence ID" value="ATW25982.1"/>
    <property type="molecule type" value="Genomic_DNA"/>
</dbReference>
<keyword evidence="4 6" id="KW-1133">Transmembrane helix</keyword>
<keyword evidence="8" id="KW-1185">Reference proteome</keyword>
<organism evidence="7 8">
    <name type="scientific">Formimonas warabiya</name>
    <dbReference type="NCBI Taxonomy" id="1761012"/>
    <lineage>
        <taxon>Bacteria</taxon>
        <taxon>Bacillati</taxon>
        <taxon>Bacillota</taxon>
        <taxon>Clostridia</taxon>
        <taxon>Eubacteriales</taxon>
        <taxon>Peptococcaceae</taxon>
        <taxon>Candidatus Formimonas</taxon>
    </lineage>
</organism>
<evidence type="ECO:0008006" key="9">
    <source>
        <dbReference type="Google" id="ProtNLM"/>
    </source>
</evidence>
<sequence length="129" mass="14409">MEFERITSRVYRQGLFLMGVALVCWPFLKDKTLVYGFLFGTSVSLICAYLLIKYTTKASAMDIWQGKFLLKQVAGIRITFMIASLYIAAKLPEIFNLMAAGAGLLVVPLIIHLNTTISAFISIIHSNKN</sequence>
<dbReference type="Proteomes" id="UP000323521">
    <property type="component" value="Chromosome"/>
</dbReference>
<dbReference type="KEGG" id="fwa:DCMF_15425"/>
<dbReference type="GO" id="GO:0005886">
    <property type="term" value="C:plasma membrane"/>
    <property type="evidence" value="ECO:0007669"/>
    <property type="project" value="UniProtKB-SubCell"/>
</dbReference>
<evidence type="ECO:0000256" key="6">
    <source>
        <dbReference type="SAM" id="Phobius"/>
    </source>
</evidence>
<dbReference type="InterPro" id="IPR005598">
    <property type="entry name" value="ATP_synth_I"/>
</dbReference>
<evidence type="ECO:0000256" key="1">
    <source>
        <dbReference type="ARBA" id="ARBA00004651"/>
    </source>
</evidence>
<keyword evidence="5 6" id="KW-0472">Membrane</keyword>
<evidence type="ECO:0000256" key="5">
    <source>
        <dbReference type="ARBA" id="ARBA00023136"/>
    </source>
</evidence>
<dbReference type="RefSeq" id="WP_148135249.1">
    <property type="nucleotide sequence ID" value="NZ_CP017634.1"/>
</dbReference>
<evidence type="ECO:0000256" key="4">
    <source>
        <dbReference type="ARBA" id="ARBA00022989"/>
    </source>
</evidence>
<keyword evidence="2" id="KW-1003">Cell membrane</keyword>
<accession>A0A3G1KU55</accession>
<dbReference type="OrthoDB" id="2355635at2"/>